<dbReference type="Gene3D" id="3.10.129.10">
    <property type="entry name" value="Hotdog Thioesterase"/>
    <property type="match status" value="1"/>
</dbReference>
<dbReference type="InterPro" id="IPR002539">
    <property type="entry name" value="MaoC-like_dom"/>
</dbReference>
<feature type="domain" description="MaoC-like" evidence="2">
    <location>
        <begin position="12"/>
        <end position="115"/>
    </location>
</feature>
<evidence type="ECO:0000313" key="3">
    <source>
        <dbReference type="EMBL" id="SNT12174.1"/>
    </source>
</evidence>
<dbReference type="RefSeq" id="WP_089248203.1">
    <property type="nucleotide sequence ID" value="NZ_FZOW01000009.1"/>
</dbReference>
<proteinExistence type="inferred from homology"/>
<dbReference type="PANTHER" id="PTHR43841">
    <property type="entry name" value="3-HYDROXYACYL-THIOESTER DEHYDRATASE HTDX-RELATED"/>
    <property type="match status" value="1"/>
</dbReference>
<dbReference type="OrthoDB" id="9800237at2"/>
<evidence type="ECO:0000313" key="4">
    <source>
        <dbReference type="Proteomes" id="UP000198327"/>
    </source>
</evidence>
<gene>
    <name evidence="3" type="ORF">SAMN05421642_109209</name>
</gene>
<evidence type="ECO:0000256" key="1">
    <source>
        <dbReference type="ARBA" id="ARBA00005254"/>
    </source>
</evidence>
<reference evidence="4" key="1">
    <citation type="submission" date="2017-06" db="EMBL/GenBank/DDBJ databases">
        <authorList>
            <person name="Varghese N."/>
            <person name="Submissions S."/>
        </authorList>
    </citation>
    <scope>NUCLEOTIDE SEQUENCE [LARGE SCALE GENOMIC DNA]</scope>
    <source>
        <strain evidence="4">JCM 23211</strain>
    </source>
</reference>
<evidence type="ECO:0000259" key="2">
    <source>
        <dbReference type="Pfam" id="PF01575"/>
    </source>
</evidence>
<dbReference type="PANTHER" id="PTHR43841:SF3">
    <property type="entry name" value="(3R)-HYDROXYACYL-ACP DEHYDRATASE SUBUNIT HADB"/>
    <property type="match status" value="1"/>
</dbReference>
<keyword evidence="4" id="KW-1185">Reference proteome</keyword>
<dbReference type="AlphaFoldDB" id="A0A239K4X8"/>
<dbReference type="SUPFAM" id="SSF54637">
    <property type="entry name" value="Thioesterase/thiol ester dehydrase-isomerase"/>
    <property type="match status" value="1"/>
</dbReference>
<dbReference type="EMBL" id="FZOW01000009">
    <property type="protein sequence ID" value="SNT12174.1"/>
    <property type="molecule type" value="Genomic_DNA"/>
</dbReference>
<dbReference type="InterPro" id="IPR029069">
    <property type="entry name" value="HotDog_dom_sf"/>
</dbReference>
<organism evidence="3 4">
    <name type="scientific">Rhodococcoides kyotonense</name>
    <dbReference type="NCBI Taxonomy" id="398843"/>
    <lineage>
        <taxon>Bacteria</taxon>
        <taxon>Bacillati</taxon>
        <taxon>Actinomycetota</taxon>
        <taxon>Actinomycetes</taxon>
        <taxon>Mycobacteriales</taxon>
        <taxon>Nocardiaceae</taxon>
        <taxon>Rhodococcoides</taxon>
    </lineage>
</organism>
<dbReference type="Proteomes" id="UP000198327">
    <property type="component" value="Unassembled WGS sequence"/>
</dbReference>
<name>A0A239K4X8_9NOCA</name>
<sequence length="131" mass="13721">MTELEPGFSAPTRNIGPITQTDIVRFAGAGGDFNPLHHDPEFVRASGFPGVIAMGQLHAGILGSYLTDWVGVERVREFGVRFVAPVFVGDNLAFDGTVSSSESGIAEISLKVTRGSDTIVTGRAAVSTSSP</sequence>
<protein>
    <submittedName>
        <fullName evidence="3">MaoC like domain-containing protein</fullName>
    </submittedName>
</protein>
<comment type="similarity">
    <text evidence="1">Belongs to the enoyl-CoA hydratase/isomerase family.</text>
</comment>
<accession>A0A239K4X8</accession>
<dbReference type="Pfam" id="PF01575">
    <property type="entry name" value="MaoC_dehydratas"/>
    <property type="match status" value="1"/>
</dbReference>